<dbReference type="PATRIC" id="fig|999406.3.peg.5923"/>
<protein>
    <submittedName>
        <fullName evidence="2">Uncharacterized protein</fullName>
    </submittedName>
</protein>
<dbReference type="EMBL" id="AGYL01000063">
    <property type="protein sequence ID" value="ENZ58017.1"/>
    <property type="molecule type" value="Genomic_DNA"/>
</dbReference>
<reference evidence="2" key="1">
    <citation type="submission" date="2013-01" db="EMBL/GenBank/DDBJ databases">
        <title>The Genome Sequence of Clostridium clostridioforme 90A6.</title>
        <authorList>
            <consortium name="The Broad Institute Genome Sequencing Platform"/>
            <person name="Earl A."/>
            <person name="Ward D."/>
            <person name="Feldgarden M."/>
            <person name="Gevers D."/>
            <person name="Courvalin P."/>
            <person name="Lambert T."/>
            <person name="Walker B."/>
            <person name="Young S.K."/>
            <person name="Zeng Q."/>
            <person name="Gargeya S."/>
            <person name="Fitzgerald M."/>
            <person name="Haas B."/>
            <person name="Abouelleil A."/>
            <person name="Alvarado L."/>
            <person name="Arachchi H.M."/>
            <person name="Berlin A.M."/>
            <person name="Chapman S.B."/>
            <person name="Dewar J."/>
            <person name="Goldberg J."/>
            <person name="Griggs A."/>
            <person name="Gujja S."/>
            <person name="Hansen M."/>
            <person name="Howarth C."/>
            <person name="Imamovic A."/>
            <person name="Larimer J."/>
            <person name="McCowan C."/>
            <person name="Murphy C."/>
            <person name="Neiman D."/>
            <person name="Pearson M."/>
            <person name="Priest M."/>
            <person name="Roberts A."/>
            <person name="Saif S."/>
            <person name="Shea T."/>
            <person name="Sisk P."/>
            <person name="Sykes S."/>
            <person name="Wortman J."/>
            <person name="Nusbaum C."/>
            <person name="Birren B."/>
        </authorList>
    </citation>
    <scope>NUCLEOTIDE SEQUENCE [LARGE SCALE GENOMIC DNA]</scope>
    <source>
        <strain evidence="2">90A6</strain>
    </source>
</reference>
<organism evidence="2 3">
    <name type="scientific">[Clostridium] clostridioforme 90A6</name>
    <dbReference type="NCBI Taxonomy" id="999406"/>
    <lineage>
        <taxon>Bacteria</taxon>
        <taxon>Bacillati</taxon>
        <taxon>Bacillota</taxon>
        <taxon>Clostridia</taxon>
        <taxon>Lachnospirales</taxon>
        <taxon>Lachnospiraceae</taxon>
        <taxon>Enterocloster</taxon>
    </lineage>
</organism>
<keyword evidence="1" id="KW-1133">Transmembrane helix</keyword>
<dbReference type="Proteomes" id="UP000013180">
    <property type="component" value="Unassembled WGS sequence"/>
</dbReference>
<dbReference type="HOGENOM" id="CLU_140222_0_0_9"/>
<gene>
    <name evidence="2" type="ORF">HMPREF1083_05445</name>
</gene>
<accession>R0CMY4</accession>
<evidence type="ECO:0000313" key="2">
    <source>
        <dbReference type="EMBL" id="ENZ58017.1"/>
    </source>
</evidence>
<evidence type="ECO:0000256" key="1">
    <source>
        <dbReference type="SAM" id="Phobius"/>
    </source>
</evidence>
<keyword evidence="1" id="KW-0472">Membrane</keyword>
<keyword evidence="3" id="KW-1185">Reference proteome</keyword>
<sequence length="159" mass="17398">MLYRGMAEDVMRNARTYLVISAVSYPFLSVYYSCAALASLISRMAACFILRLRLGGILVLIHNGCAILIWPAFFCLADVLRAANDVKFPMCVSSGAMVVFRIGFSFLLAAGLGMGAVGVWCRRTSKVKAPYSFPLCPEQPPGILQLSGRRALFDQQLTC</sequence>
<proteinExistence type="predicted"/>
<dbReference type="AlphaFoldDB" id="R0CMY4"/>
<feature type="transmembrane region" description="Helical" evidence="1">
    <location>
        <begin position="57"/>
        <end position="80"/>
    </location>
</feature>
<name>R0CMY4_9FIRM</name>
<feature type="transmembrane region" description="Helical" evidence="1">
    <location>
        <begin position="30"/>
        <end position="50"/>
    </location>
</feature>
<feature type="transmembrane region" description="Helical" evidence="1">
    <location>
        <begin position="100"/>
        <end position="121"/>
    </location>
</feature>
<comment type="caution">
    <text evidence="2">The sequence shown here is derived from an EMBL/GenBank/DDBJ whole genome shotgun (WGS) entry which is preliminary data.</text>
</comment>
<keyword evidence="1" id="KW-0812">Transmembrane</keyword>
<evidence type="ECO:0000313" key="3">
    <source>
        <dbReference type="Proteomes" id="UP000013180"/>
    </source>
</evidence>
<dbReference type="RefSeq" id="WP_002585073.1">
    <property type="nucleotide sequence ID" value="NZ_KB851029.1"/>
</dbReference>